<name>A0A9D8KIC4_9DELT</name>
<dbReference type="InterPro" id="IPR043166">
    <property type="entry name" value="LarA-like_C"/>
</dbReference>
<dbReference type="Proteomes" id="UP000809273">
    <property type="component" value="Unassembled WGS sequence"/>
</dbReference>
<protein>
    <submittedName>
        <fullName evidence="3">Nickel-dependent lactate racemase</fullName>
    </submittedName>
</protein>
<accession>A0A9D8KIC4</accession>
<gene>
    <name evidence="3" type="primary">larA</name>
    <name evidence="3" type="ORF">JW984_14440</name>
</gene>
<feature type="domain" description="Lactate racemase C-terminal" evidence="2">
    <location>
        <begin position="272"/>
        <end position="406"/>
    </location>
</feature>
<dbReference type="InterPro" id="IPR048068">
    <property type="entry name" value="LarA-like"/>
</dbReference>
<organism evidence="3 4">
    <name type="scientific">Candidatus Zymogenus saltonus</name>
    <dbReference type="NCBI Taxonomy" id="2844893"/>
    <lineage>
        <taxon>Bacteria</taxon>
        <taxon>Deltaproteobacteria</taxon>
        <taxon>Candidatus Zymogenia</taxon>
        <taxon>Candidatus Zymogeniales</taxon>
        <taxon>Candidatus Zymogenaceae</taxon>
        <taxon>Candidatus Zymogenus</taxon>
    </lineage>
</organism>
<dbReference type="Gene3D" id="3.40.50.11440">
    <property type="match status" value="1"/>
</dbReference>
<dbReference type="AlphaFoldDB" id="A0A9D8KIC4"/>
<dbReference type="PANTHER" id="PTHR33171:SF17">
    <property type="entry name" value="LARA-LIKE N-TERMINAL DOMAIN-CONTAINING PROTEIN"/>
    <property type="match status" value="1"/>
</dbReference>
<dbReference type="InterPro" id="IPR048520">
    <property type="entry name" value="LarA_C"/>
</dbReference>
<dbReference type="Pfam" id="PF09861">
    <property type="entry name" value="Lar_N"/>
    <property type="match status" value="1"/>
</dbReference>
<evidence type="ECO:0000313" key="4">
    <source>
        <dbReference type="Proteomes" id="UP000809273"/>
    </source>
</evidence>
<reference evidence="3" key="1">
    <citation type="journal article" date="2021" name="Environ. Microbiol.">
        <title>Genomic characterization of three novel Desulfobacterota classes expand the metabolic and phylogenetic diversity of the phylum.</title>
        <authorList>
            <person name="Murphy C.L."/>
            <person name="Biggerstaff J."/>
            <person name="Eichhorn A."/>
            <person name="Ewing E."/>
            <person name="Shahan R."/>
            <person name="Soriano D."/>
            <person name="Stewart S."/>
            <person name="VanMol K."/>
            <person name="Walker R."/>
            <person name="Walters P."/>
            <person name="Elshahed M.S."/>
            <person name="Youssef N.H."/>
        </authorList>
    </citation>
    <scope>NUCLEOTIDE SEQUENCE</scope>
    <source>
        <strain evidence="3">Zod_Metabat.24</strain>
    </source>
</reference>
<dbReference type="InterPro" id="IPR047926">
    <property type="entry name" value="Ni_dep_LarA"/>
</dbReference>
<dbReference type="NCBIfam" id="NF033504">
    <property type="entry name" value="Ni_dep_LarA"/>
    <property type="match status" value="1"/>
</dbReference>
<dbReference type="PANTHER" id="PTHR33171">
    <property type="entry name" value="LAR_N DOMAIN-CONTAINING PROTEIN"/>
    <property type="match status" value="1"/>
</dbReference>
<reference evidence="3" key="2">
    <citation type="submission" date="2021-01" db="EMBL/GenBank/DDBJ databases">
        <authorList>
            <person name="Hahn C.R."/>
            <person name="Youssef N.H."/>
            <person name="Elshahed M."/>
        </authorList>
    </citation>
    <scope>NUCLEOTIDE SEQUENCE</scope>
    <source>
        <strain evidence="3">Zod_Metabat.24</strain>
    </source>
</reference>
<comment type="caution">
    <text evidence="3">The sequence shown here is derived from an EMBL/GenBank/DDBJ whole genome shotgun (WGS) entry which is preliminary data.</text>
</comment>
<dbReference type="EMBL" id="JAFGIX010000077">
    <property type="protein sequence ID" value="MBN1574395.1"/>
    <property type="molecule type" value="Genomic_DNA"/>
</dbReference>
<dbReference type="Gene3D" id="3.90.226.30">
    <property type="match status" value="1"/>
</dbReference>
<feature type="domain" description="LarA-like N-terminal" evidence="1">
    <location>
        <begin position="12"/>
        <end position="201"/>
    </location>
</feature>
<dbReference type="GO" id="GO:0050043">
    <property type="term" value="F:lactate racemase activity"/>
    <property type="evidence" value="ECO:0007669"/>
    <property type="project" value="InterPro"/>
</dbReference>
<evidence type="ECO:0000259" key="1">
    <source>
        <dbReference type="Pfam" id="PF09861"/>
    </source>
</evidence>
<evidence type="ECO:0000259" key="2">
    <source>
        <dbReference type="Pfam" id="PF21113"/>
    </source>
</evidence>
<proteinExistence type="predicted"/>
<sequence>MKVKFDRELFGSLEIDDADLVGILEPKIAEGGESLRSMTERAIEKPIGTNPFRELLFGKKRILIITDDVTRPTPVREIAEVMLTEITKAGIRDKDVMFLISLGTHRAMTEGEIKKRFGEEISARYRIFNHSWDKPETLIDMGSTETGIEIYVNREVKNADLIVAVGNIVPHATTGFSGGGKIIVPGIAGEETTEGTHWAALDYEMEEILGVNDNPIRRDVNDIALKAGLDFIVNSVLDIDENPAGVVAGHPVEAHNEGVEIARRIYGSVAGEKADVVVCDASPTDINLRQSIKGVAAADVVVKRGGAIVLIAECPEGIAPQFPQFLEIGFKDPEGLKSKVEAGEIKGRIMAYTLIAIGRVMKKASVILVTKGISGEEARRMGFLHEPDPVSAYRRAVEIAGGRKTIFMRKSGELLPMIAR</sequence>
<dbReference type="InterPro" id="IPR018657">
    <property type="entry name" value="LarA-like_N"/>
</dbReference>
<dbReference type="Pfam" id="PF21113">
    <property type="entry name" value="LarA_C"/>
    <property type="match status" value="1"/>
</dbReference>
<evidence type="ECO:0000313" key="3">
    <source>
        <dbReference type="EMBL" id="MBN1574395.1"/>
    </source>
</evidence>